<dbReference type="PANTHER" id="PTHR37313">
    <property type="entry name" value="UPF0749 PROTEIN RV1825"/>
    <property type="match status" value="1"/>
</dbReference>
<keyword evidence="4" id="KW-1185">Reference proteome</keyword>
<gene>
    <name evidence="3" type="ORF">SAMN04488134_101516</name>
</gene>
<evidence type="ECO:0000313" key="4">
    <source>
        <dbReference type="Proteomes" id="UP000199300"/>
    </source>
</evidence>
<dbReference type="OrthoDB" id="9776196at2"/>
<name>A0A1H8I3S8_9BACI</name>
<evidence type="ECO:0000256" key="2">
    <source>
        <dbReference type="SAM" id="Coils"/>
    </source>
</evidence>
<keyword evidence="2" id="KW-0175">Coiled coil</keyword>
<organism evidence="3 4">
    <name type="scientific">Amphibacillus marinus</name>
    <dbReference type="NCBI Taxonomy" id="872970"/>
    <lineage>
        <taxon>Bacteria</taxon>
        <taxon>Bacillati</taxon>
        <taxon>Bacillota</taxon>
        <taxon>Bacilli</taxon>
        <taxon>Bacillales</taxon>
        <taxon>Bacillaceae</taxon>
        <taxon>Amphibacillus</taxon>
    </lineage>
</organism>
<comment type="similarity">
    <text evidence="1">Belongs to the UPF0749 family.</text>
</comment>
<dbReference type="AlphaFoldDB" id="A0A1H8I3S8"/>
<dbReference type="Pfam" id="PF05949">
    <property type="entry name" value="DUF881"/>
    <property type="match status" value="1"/>
</dbReference>
<reference evidence="3 4" key="1">
    <citation type="submission" date="2016-10" db="EMBL/GenBank/DDBJ databases">
        <authorList>
            <person name="de Groot N.N."/>
        </authorList>
    </citation>
    <scope>NUCLEOTIDE SEQUENCE [LARGE SCALE GENOMIC DNA]</scope>
    <source>
        <strain evidence="3 4">CGMCC 1.10434</strain>
    </source>
</reference>
<proteinExistence type="inferred from homology"/>
<accession>A0A1H8I3S8</accession>
<sequence length="230" mass="26063">MKLRGKHTILALVMLFFGFMLAFSYQHTKALLNEDQIDSADWEKEFYYRQQLIQFEENNNQLQHEIDQARFDILQLENELSDQTEVLGNLVLEKKDLQALVGELPVEGPGIFVSLKDSAFIPTEENVNQYIVHDRHIHMLINELYSAGAEAIAINGQRIFHDSHIVCIGPVIAIDGNQYPAPFVIEAIGNQETLQESLELSGGVIDILVNDQIEIEIGKKSNIQMNARMG</sequence>
<dbReference type="Gene3D" id="3.30.70.1880">
    <property type="entry name" value="Protein of unknown function DUF881"/>
    <property type="match status" value="1"/>
</dbReference>
<dbReference type="Proteomes" id="UP000199300">
    <property type="component" value="Unassembled WGS sequence"/>
</dbReference>
<dbReference type="STRING" id="872970.SAMN04488134_101516"/>
<evidence type="ECO:0000313" key="3">
    <source>
        <dbReference type="EMBL" id="SEN63139.1"/>
    </source>
</evidence>
<protein>
    <submittedName>
        <fullName evidence="3">Uncharacterized conserved protein YlxW, UPF0749 family</fullName>
    </submittedName>
</protein>
<dbReference type="RefSeq" id="WP_091494485.1">
    <property type="nucleotide sequence ID" value="NZ_FODJ01000001.1"/>
</dbReference>
<dbReference type="EMBL" id="FODJ01000001">
    <property type="protein sequence ID" value="SEN63139.1"/>
    <property type="molecule type" value="Genomic_DNA"/>
</dbReference>
<evidence type="ECO:0000256" key="1">
    <source>
        <dbReference type="ARBA" id="ARBA00009108"/>
    </source>
</evidence>
<feature type="coiled-coil region" evidence="2">
    <location>
        <begin position="52"/>
        <end position="86"/>
    </location>
</feature>
<dbReference type="InterPro" id="IPR010273">
    <property type="entry name" value="DUF881"/>
</dbReference>
<dbReference type="PANTHER" id="PTHR37313:SF2">
    <property type="entry name" value="UPF0749 PROTEIN YLXX"/>
    <property type="match status" value="1"/>
</dbReference>